<evidence type="ECO:0000313" key="5">
    <source>
        <dbReference type="EMBL" id="TMQ69242.1"/>
    </source>
</evidence>
<dbReference type="EMBL" id="VBPA01000321">
    <property type="protein sequence ID" value="TMQ69242.1"/>
    <property type="molecule type" value="Genomic_DNA"/>
</dbReference>
<dbReference type="InterPro" id="IPR036890">
    <property type="entry name" value="HATPase_C_sf"/>
</dbReference>
<accession>A0A538U043</accession>
<dbReference type="PANTHER" id="PTHR43547">
    <property type="entry name" value="TWO-COMPONENT HISTIDINE KINASE"/>
    <property type="match status" value="1"/>
</dbReference>
<proteinExistence type="predicted"/>
<keyword evidence="3" id="KW-0597">Phosphoprotein</keyword>
<dbReference type="SUPFAM" id="SSF47384">
    <property type="entry name" value="Homodimeric domain of signal transducing histidine kinase"/>
    <property type="match status" value="1"/>
</dbReference>
<dbReference type="GO" id="GO:0000155">
    <property type="term" value="F:phosphorelay sensor kinase activity"/>
    <property type="evidence" value="ECO:0007669"/>
    <property type="project" value="InterPro"/>
</dbReference>
<dbReference type="PRINTS" id="PR00344">
    <property type="entry name" value="BCTRLSENSOR"/>
</dbReference>
<protein>
    <recommendedName>
        <fullName evidence="2">histidine kinase</fullName>
        <ecNumber evidence="2">2.7.13.3</ecNumber>
    </recommendedName>
</protein>
<comment type="catalytic activity">
    <reaction evidence="1">
        <text>ATP + protein L-histidine = ADP + protein N-phospho-L-histidine.</text>
        <dbReference type="EC" id="2.7.13.3"/>
    </reaction>
</comment>
<dbReference type="Proteomes" id="UP000319836">
    <property type="component" value="Unassembled WGS sequence"/>
</dbReference>
<evidence type="ECO:0000256" key="1">
    <source>
        <dbReference type="ARBA" id="ARBA00000085"/>
    </source>
</evidence>
<dbReference type="InterPro" id="IPR003661">
    <property type="entry name" value="HisK_dim/P_dom"/>
</dbReference>
<sequence length="230" mass="24715">LAALGRFTSSVAHEIRNPLTGIAAGVQYLARALADAGPHREHIDFILHEIRRLDAIVQDLFDITHPRLLQLRTAPLEEAIRRALQSLEPLLLERRIVPALETAPGTPAIAHDTDQIQQVFINLIKNAAEASPEGGALQVTVAPAGGRRSRAHGPSVVARVRDHGSGIAPDHLRTIFEPFFTTKPGGTGLGLYICHDIVKRHGGALTVQSEPGRGTTFCVELPLDSHGGIP</sequence>
<dbReference type="CDD" id="cd00075">
    <property type="entry name" value="HATPase"/>
    <property type="match status" value="1"/>
</dbReference>
<dbReference type="Pfam" id="PF02518">
    <property type="entry name" value="HATPase_c"/>
    <property type="match status" value="1"/>
</dbReference>
<evidence type="ECO:0000256" key="2">
    <source>
        <dbReference type="ARBA" id="ARBA00012438"/>
    </source>
</evidence>
<dbReference type="InterPro" id="IPR036097">
    <property type="entry name" value="HisK_dim/P_sf"/>
</dbReference>
<comment type="caution">
    <text evidence="5">The sequence shown here is derived from an EMBL/GenBank/DDBJ whole genome shotgun (WGS) entry which is preliminary data.</text>
</comment>
<dbReference type="SUPFAM" id="SSF55874">
    <property type="entry name" value="ATPase domain of HSP90 chaperone/DNA topoisomerase II/histidine kinase"/>
    <property type="match status" value="1"/>
</dbReference>
<reference evidence="5 6" key="1">
    <citation type="journal article" date="2019" name="Nat. Microbiol.">
        <title>Mediterranean grassland soil C-N compound turnover is dependent on rainfall and depth, and is mediated by genomically divergent microorganisms.</title>
        <authorList>
            <person name="Diamond S."/>
            <person name="Andeer P.F."/>
            <person name="Li Z."/>
            <person name="Crits-Christoph A."/>
            <person name="Burstein D."/>
            <person name="Anantharaman K."/>
            <person name="Lane K.R."/>
            <person name="Thomas B.C."/>
            <person name="Pan C."/>
            <person name="Northen T.R."/>
            <person name="Banfield J.F."/>
        </authorList>
    </citation>
    <scope>NUCLEOTIDE SEQUENCE [LARGE SCALE GENOMIC DNA]</scope>
    <source>
        <strain evidence="5">WS_10</strain>
    </source>
</reference>
<evidence type="ECO:0000313" key="6">
    <source>
        <dbReference type="Proteomes" id="UP000319836"/>
    </source>
</evidence>
<gene>
    <name evidence="5" type="ORF">E6K80_12380</name>
</gene>
<feature type="domain" description="Histidine kinase" evidence="4">
    <location>
        <begin position="10"/>
        <end position="225"/>
    </location>
</feature>
<dbReference type="Pfam" id="PF00512">
    <property type="entry name" value="HisKA"/>
    <property type="match status" value="1"/>
</dbReference>
<evidence type="ECO:0000256" key="3">
    <source>
        <dbReference type="ARBA" id="ARBA00022553"/>
    </source>
</evidence>
<dbReference type="AlphaFoldDB" id="A0A538U043"/>
<dbReference type="Gene3D" id="3.30.565.10">
    <property type="entry name" value="Histidine kinase-like ATPase, C-terminal domain"/>
    <property type="match status" value="1"/>
</dbReference>
<dbReference type="InterPro" id="IPR003594">
    <property type="entry name" value="HATPase_dom"/>
</dbReference>
<feature type="non-terminal residue" evidence="5">
    <location>
        <position position="1"/>
    </location>
</feature>
<dbReference type="InterPro" id="IPR004358">
    <property type="entry name" value="Sig_transdc_His_kin-like_C"/>
</dbReference>
<dbReference type="SMART" id="SM00387">
    <property type="entry name" value="HATPase_c"/>
    <property type="match status" value="1"/>
</dbReference>
<dbReference type="Gene3D" id="1.10.287.130">
    <property type="match status" value="1"/>
</dbReference>
<name>A0A538U043_UNCEI</name>
<dbReference type="CDD" id="cd00082">
    <property type="entry name" value="HisKA"/>
    <property type="match status" value="1"/>
</dbReference>
<evidence type="ECO:0000259" key="4">
    <source>
        <dbReference type="PROSITE" id="PS50109"/>
    </source>
</evidence>
<dbReference type="PANTHER" id="PTHR43547:SF2">
    <property type="entry name" value="HYBRID SIGNAL TRANSDUCTION HISTIDINE KINASE C"/>
    <property type="match status" value="1"/>
</dbReference>
<dbReference type="SMART" id="SM00388">
    <property type="entry name" value="HisKA"/>
    <property type="match status" value="1"/>
</dbReference>
<organism evidence="5 6">
    <name type="scientific">Eiseniibacteriota bacterium</name>
    <dbReference type="NCBI Taxonomy" id="2212470"/>
    <lineage>
        <taxon>Bacteria</taxon>
        <taxon>Candidatus Eiseniibacteriota</taxon>
    </lineage>
</organism>
<dbReference type="PROSITE" id="PS50109">
    <property type="entry name" value="HIS_KIN"/>
    <property type="match status" value="1"/>
</dbReference>
<dbReference type="EC" id="2.7.13.3" evidence="2"/>
<dbReference type="InterPro" id="IPR005467">
    <property type="entry name" value="His_kinase_dom"/>
</dbReference>